<dbReference type="Gene3D" id="3.30.2020.10">
    <property type="entry name" value="NE0471-like N-terminal domain"/>
    <property type="match status" value="1"/>
</dbReference>
<protein>
    <recommendedName>
        <fullName evidence="3">DUF2442 domain-containing protein</fullName>
    </recommendedName>
</protein>
<accession>A0A518ALD6</accession>
<evidence type="ECO:0008006" key="3">
    <source>
        <dbReference type="Google" id="ProtNLM"/>
    </source>
</evidence>
<dbReference type="EMBL" id="CP036278">
    <property type="protein sequence ID" value="QDU55543.1"/>
    <property type="molecule type" value="Genomic_DNA"/>
</dbReference>
<dbReference type="AlphaFoldDB" id="A0A518ALD6"/>
<dbReference type="OrthoDB" id="162796at2"/>
<dbReference type="KEGG" id="amuc:Pan181_17350"/>
<evidence type="ECO:0000313" key="2">
    <source>
        <dbReference type="Proteomes" id="UP000315750"/>
    </source>
</evidence>
<dbReference type="SUPFAM" id="SSF143880">
    <property type="entry name" value="NE0471 N-terminal domain-like"/>
    <property type="match status" value="1"/>
</dbReference>
<name>A0A518ALD6_9BACT</name>
<keyword evidence="2" id="KW-1185">Reference proteome</keyword>
<gene>
    <name evidence="1" type="ORF">Pan181_17350</name>
</gene>
<dbReference type="InterPro" id="IPR018841">
    <property type="entry name" value="DUF2442"/>
</dbReference>
<proteinExistence type="predicted"/>
<dbReference type="InterPro" id="IPR036782">
    <property type="entry name" value="NE0471-like_N"/>
</dbReference>
<sequence>MLLHIEYVEPVDAYQLRLRFSNATEKVVDVSPLLQGPVFVPIRDLKVFRQVKLDPIAKTVSWPSGADLAPEALLALPEVADSQASAVVNTESR</sequence>
<dbReference type="Proteomes" id="UP000315750">
    <property type="component" value="Chromosome"/>
</dbReference>
<reference evidence="1 2" key="1">
    <citation type="submission" date="2019-02" db="EMBL/GenBank/DDBJ databases">
        <title>Deep-cultivation of Planctomycetes and their phenomic and genomic characterization uncovers novel biology.</title>
        <authorList>
            <person name="Wiegand S."/>
            <person name="Jogler M."/>
            <person name="Boedeker C."/>
            <person name="Pinto D."/>
            <person name="Vollmers J."/>
            <person name="Rivas-Marin E."/>
            <person name="Kohn T."/>
            <person name="Peeters S.H."/>
            <person name="Heuer A."/>
            <person name="Rast P."/>
            <person name="Oberbeckmann S."/>
            <person name="Bunk B."/>
            <person name="Jeske O."/>
            <person name="Meyerdierks A."/>
            <person name="Storesund J.E."/>
            <person name="Kallscheuer N."/>
            <person name="Luecker S."/>
            <person name="Lage O.M."/>
            <person name="Pohl T."/>
            <person name="Merkel B.J."/>
            <person name="Hornburger P."/>
            <person name="Mueller R.-W."/>
            <person name="Bruemmer F."/>
            <person name="Labrenz M."/>
            <person name="Spormann A.M."/>
            <person name="Op den Camp H."/>
            <person name="Overmann J."/>
            <person name="Amann R."/>
            <person name="Jetten M.S.M."/>
            <person name="Mascher T."/>
            <person name="Medema M.H."/>
            <person name="Devos D.P."/>
            <person name="Kaster A.-K."/>
            <person name="Ovreas L."/>
            <person name="Rohde M."/>
            <person name="Galperin M.Y."/>
            <person name="Jogler C."/>
        </authorList>
    </citation>
    <scope>NUCLEOTIDE SEQUENCE [LARGE SCALE GENOMIC DNA]</scope>
    <source>
        <strain evidence="1 2">Pan181</strain>
    </source>
</reference>
<organism evidence="1 2">
    <name type="scientific">Aeoliella mucimassa</name>
    <dbReference type="NCBI Taxonomy" id="2527972"/>
    <lineage>
        <taxon>Bacteria</taxon>
        <taxon>Pseudomonadati</taxon>
        <taxon>Planctomycetota</taxon>
        <taxon>Planctomycetia</taxon>
        <taxon>Pirellulales</taxon>
        <taxon>Lacipirellulaceae</taxon>
        <taxon>Aeoliella</taxon>
    </lineage>
</organism>
<dbReference type="RefSeq" id="WP_145246388.1">
    <property type="nucleotide sequence ID" value="NZ_CP036278.1"/>
</dbReference>
<evidence type="ECO:0000313" key="1">
    <source>
        <dbReference type="EMBL" id="QDU55543.1"/>
    </source>
</evidence>
<dbReference type="Pfam" id="PF10387">
    <property type="entry name" value="DUF2442"/>
    <property type="match status" value="1"/>
</dbReference>